<gene>
    <name evidence="1" type="ORF">A2W52_00045</name>
</gene>
<dbReference type="Proteomes" id="UP000176493">
    <property type="component" value="Unassembled WGS sequence"/>
</dbReference>
<comment type="caution">
    <text evidence="1">The sequence shown here is derived from an EMBL/GenBank/DDBJ whole genome shotgun (WGS) entry which is preliminary data.</text>
</comment>
<sequence length="95" mass="10590">MTDLLTTFELLLQAGKLREARKMLEALADRGLTAKEKAEANILQSRLSIKLANAINQTYIDALDASIEQLKTLQAKGRAFFEKVKLAKTRSELAK</sequence>
<accession>A0A1G2MBR3</accession>
<organism evidence="1 2">
    <name type="scientific">Candidatus Taylorbacteria bacterium RIFCSPHIGHO2_02_49_25</name>
    <dbReference type="NCBI Taxonomy" id="1802305"/>
    <lineage>
        <taxon>Bacteria</taxon>
        <taxon>Candidatus Tayloriibacteriota</taxon>
    </lineage>
</organism>
<protein>
    <submittedName>
        <fullName evidence="1">Uncharacterized protein</fullName>
    </submittedName>
</protein>
<evidence type="ECO:0000313" key="1">
    <source>
        <dbReference type="EMBL" id="OHA21350.1"/>
    </source>
</evidence>
<dbReference type="AlphaFoldDB" id="A0A1G2MBR3"/>
<dbReference type="EMBL" id="MHRJ01000046">
    <property type="protein sequence ID" value="OHA21350.1"/>
    <property type="molecule type" value="Genomic_DNA"/>
</dbReference>
<name>A0A1G2MBR3_9BACT</name>
<proteinExistence type="predicted"/>
<evidence type="ECO:0000313" key="2">
    <source>
        <dbReference type="Proteomes" id="UP000176493"/>
    </source>
</evidence>
<reference evidence="1 2" key="1">
    <citation type="journal article" date="2016" name="Nat. Commun.">
        <title>Thousands of microbial genomes shed light on interconnected biogeochemical processes in an aquifer system.</title>
        <authorList>
            <person name="Anantharaman K."/>
            <person name="Brown C.T."/>
            <person name="Hug L.A."/>
            <person name="Sharon I."/>
            <person name="Castelle C.J."/>
            <person name="Probst A.J."/>
            <person name="Thomas B.C."/>
            <person name="Singh A."/>
            <person name="Wilkins M.J."/>
            <person name="Karaoz U."/>
            <person name="Brodie E.L."/>
            <person name="Williams K.H."/>
            <person name="Hubbard S.S."/>
            <person name="Banfield J.F."/>
        </authorList>
    </citation>
    <scope>NUCLEOTIDE SEQUENCE [LARGE SCALE GENOMIC DNA]</scope>
</reference>